<evidence type="ECO:0008006" key="4">
    <source>
        <dbReference type="Google" id="ProtNLM"/>
    </source>
</evidence>
<evidence type="ECO:0000313" key="2">
    <source>
        <dbReference type="EMBL" id="GGO59354.1"/>
    </source>
</evidence>
<accession>A0ABQ2MV44</accession>
<evidence type="ECO:0000313" key="3">
    <source>
        <dbReference type="Proteomes" id="UP000656881"/>
    </source>
</evidence>
<dbReference type="Proteomes" id="UP000656881">
    <property type="component" value="Unassembled WGS sequence"/>
</dbReference>
<comment type="caution">
    <text evidence="2">The sequence shown here is derived from an EMBL/GenBank/DDBJ whole genome shotgun (WGS) entry which is preliminary data.</text>
</comment>
<name>A0ABQ2MV44_9ACTN</name>
<dbReference type="EMBL" id="BMNG01000027">
    <property type="protein sequence ID" value="GGO59354.1"/>
    <property type="molecule type" value="Genomic_DNA"/>
</dbReference>
<gene>
    <name evidence="2" type="ORF">GCM10012286_80770</name>
</gene>
<keyword evidence="1" id="KW-1133">Transmembrane helix</keyword>
<organism evidence="2 3">
    <name type="scientific">Streptomyces lasiicapitis</name>
    <dbReference type="NCBI Taxonomy" id="1923961"/>
    <lineage>
        <taxon>Bacteria</taxon>
        <taxon>Bacillati</taxon>
        <taxon>Actinomycetota</taxon>
        <taxon>Actinomycetes</taxon>
        <taxon>Kitasatosporales</taxon>
        <taxon>Streptomycetaceae</taxon>
        <taxon>Streptomyces</taxon>
    </lineage>
</organism>
<dbReference type="RefSeq" id="WP_189177673.1">
    <property type="nucleotide sequence ID" value="NZ_BMNG01000027.1"/>
</dbReference>
<evidence type="ECO:0000256" key="1">
    <source>
        <dbReference type="SAM" id="Phobius"/>
    </source>
</evidence>
<feature type="transmembrane region" description="Helical" evidence="1">
    <location>
        <begin position="140"/>
        <end position="161"/>
    </location>
</feature>
<keyword evidence="3" id="KW-1185">Reference proteome</keyword>
<keyword evidence="1" id="KW-0812">Transmembrane</keyword>
<proteinExistence type="predicted"/>
<feature type="transmembrane region" description="Helical" evidence="1">
    <location>
        <begin position="94"/>
        <end position="120"/>
    </location>
</feature>
<keyword evidence="1" id="KW-0472">Membrane</keyword>
<reference evidence="3" key="1">
    <citation type="journal article" date="2019" name="Int. J. Syst. Evol. Microbiol.">
        <title>The Global Catalogue of Microorganisms (GCM) 10K type strain sequencing project: providing services to taxonomists for standard genome sequencing and annotation.</title>
        <authorList>
            <consortium name="The Broad Institute Genomics Platform"/>
            <consortium name="The Broad Institute Genome Sequencing Center for Infectious Disease"/>
            <person name="Wu L."/>
            <person name="Ma J."/>
        </authorList>
    </citation>
    <scope>NUCLEOTIDE SEQUENCE [LARGE SCALE GENOMIC DNA]</scope>
    <source>
        <strain evidence="3">CGMCC 4.7349</strain>
    </source>
</reference>
<sequence>MTHPPHLRPEDRADFAWVLNLALDVTDVRSALEQAPTAHGRRRLRAQAWAAADEITAAAADEYQTYLRARVAVIPASQRHDEPPKAATSLGAGALLPALAVLAPLISAGAAVGFLFLGYVLHLVTPQGQLAVSLVTAGGISAVASAVSAGVGLSCLLATAVRRRVTSTPYLTVRNPAAEQARNAWQKGLLERGMLPYLRKQLSASPPHPQ</sequence>
<protein>
    <recommendedName>
        <fullName evidence="4">Transmembrane protein</fullName>
    </recommendedName>
</protein>